<dbReference type="Gene3D" id="1.10.10.10">
    <property type="entry name" value="Winged helix-like DNA-binding domain superfamily/Winged helix DNA-binding domain"/>
    <property type="match status" value="1"/>
</dbReference>
<dbReference type="RefSeq" id="WP_021711552.1">
    <property type="nucleotide sequence ID" value="NZ_BATL01000094.1"/>
</dbReference>
<keyword evidence="3" id="KW-1133">Transmembrane helix</keyword>
<sequence>MNMREKHSDYIEISFGSSTLKRDENGAYIILNNGKSISITIPESYILHKLIKQKNELVYRDELVIDAWGSIDIIGPNSLPVAITNLRKILDFDNIKIVNIPKQGYMIKLPEPKIVTEVQLDEDELEALSEINTLNIDRRSPNHYSIYKTKRLYLTLFIFLSCLYIIFYLALSWISLGCQSVGNNSICFIDGENIDINNDIFSSLTDGSYYSARSGLIQINEKADEK</sequence>
<proteinExistence type="predicted"/>
<evidence type="ECO:0000313" key="5">
    <source>
        <dbReference type="EMBL" id="GAD77816.1"/>
    </source>
</evidence>
<evidence type="ECO:0000256" key="1">
    <source>
        <dbReference type="ARBA" id="ARBA00023125"/>
    </source>
</evidence>
<gene>
    <name evidence="5" type="ORF">VAZ01S_094_00080</name>
</gene>
<protein>
    <recommendedName>
        <fullName evidence="4">OmpR/PhoB-type domain-containing protein</fullName>
    </recommendedName>
</protein>
<accession>U3AD40</accession>
<dbReference type="EMBL" id="BATL01000094">
    <property type="protein sequence ID" value="GAD77816.1"/>
    <property type="molecule type" value="Genomic_DNA"/>
</dbReference>
<dbReference type="AlphaFoldDB" id="U3AD40"/>
<keyword evidence="6" id="KW-1185">Reference proteome</keyword>
<dbReference type="Pfam" id="PF00486">
    <property type="entry name" value="Trans_reg_C"/>
    <property type="match status" value="1"/>
</dbReference>
<dbReference type="InterPro" id="IPR016032">
    <property type="entry name" value="Sig_transdc_resp-reg_C-effctor"/>
</dbReference>
<keyword evidence="3" id="KW-0472">Membrane</keyword>
<dbReference type="GO" id="GO:0006355">
    <property type="term" value="P:regulation of DNA-templated transcription"/>
    <property type="evidence" value="ECO:0007669"/>
    <property type="project" value="InterPro"/>
</dbReference>
<feature type="transmembrane region" description="Helical" evidence="3">
    <location>
        <begin position="152"/>
        <end position="176"/>
    </location>
</feature>
<evidence type="ECO:0000313" key="6">
    <source>
        <dbReference type="Proteomes" id="UP000016567"/>
    </source>
</evidence>
<evidence type="ECO:0000256" key="2">
    <source>
        <dbReference type="PROSITE-ProRule" id="PRU01091"/>
    </source>
</evidence>
<dbReference type="GO" id="GO:0000160">
    <property type="term" value="P:phosphorelay signal transduction system"/>
    <property type="evidence" value="ECO:0007669"/>
    <property type="project" value="InterPro"/>
</dbReference>
<dbReference type="eggNOG" id="ENOG5031NPT">
    <property type="taxonomic scope" value="Bacteria"/>
</dbReference>
<dbReference type="SUPFAM" id="SSF46894">
    <property type="entry name" value="C-terminal effector domain of the bipartite response regulators"/>
    <property type="match status" value="1"/>
</dbReference>
<dbReference type="SMART" id="SM00862">
    <property type="entry name" value="Trans_reg_C"/>
    <property type="match status" value="1"/>
</dbReference>
<keyword evidence="1 2" id="KW-0238">DNA-binding</keyword>
<feature type="domain" description="OmpR/PhoB-type" evidence="4">
    <location>
        <begin position="10"/>
        <end position="109"/>
    </location>
</feature>
<dbReference type="STRING" id="1219077.VAZ01S_094_00080"/>
<comment type="caution">
    <text evidence="5">The sequence shown here is derived from an EMBL/GenBank/DDBJ whole genome shotgun (WGS) entry which is preliminary data.</text>
</comment>
<dbReference type="CDD" id="cd00383">
    <property type="entry name" value="trans_reg_C"/>
    <property type="match status" value="1"/>
</dbReference>
<dbReference type="InterPro" id="IPR036388">
    <property type="entry name" value="WH-like_DNA-bd_sf"/>
</dbReference>
<feature type="DNA-binding region" description="OmpR/PhoB-type" evidence="2">
    <location>
        <begin position="10"/>
        <end position="109"/>
    </location>
</feature>
<dbReference type="PROSITE" id="PS51755">
    <property type="entry name" value="OMPR_PHOB"/>
    <property type="match status" value="1"/>
</dbReference>
<keyword evidence="3" id="KW-0812">Transmembrane</keyword>
<organism evidence="5 6">
    <name type="scientific">Vibrio azureus NBRC 104587</name>
    <dbReference type="NCBI Taxonomy" id="1219077"/>
    <lineage>
        <taxon>Bacteria</taxon>
        <taxon>Pseudomonadati</taxon>
        <taxon>Pseudomonadota</taxon>
        <taxon>Gammaproteobacteria</taxon>
        <taxon>Vibrionales</taxon>
        <taxon>Vibrionaceae</taxon>
        <taxon>Vibrio</taxon>
    </lineage>
</organism>
<evidence type="ECO:0000259" key="4">
    <source>
        <dbReference type="PROSITE" id="PS51755"/>
    </source>
</evidence>
<reference evidence="5 6" key="1">
    <citation type="submission" date="2013-09" db="EMBL/GenBank/DDBJ databases">
        <title>Whole genome shotgun sequence of Vibrio azureus NBRC 104587.</title>
        <authorList>
            <person name="Isaki S."/>
            <person name="Hosoyama A."/>
            <person name="Numata M."/>
            <person name="Hashimoto M."/>
            <person name="Hosoyama Y."/>
            <person name="Tsuchikane K."/>
            <person name="Noguchi M."/>
            <person name="Hirakata S."/>
            <person name="Ichikawa N."/>
            <person name="Ohji S."/>
            <person name="Yamazoe A."/>
            <person name="Fujita N."/>
        </authorList>
    </citation>
    <scope>NUCLEOTIDE SEQUENCE [LARGE SCALE GENOMIC DNA]</scope>
    <source>
        <strain evidence="5 6">NBRC 104587</strain>
    </source>
</reference>
<dbReference type="InterPro" id="IPR001867">
    <property type="entry name" value="OmpR/PhoB-type_DNA-bd"/>
</dbReference>
<dbReference type="GO" id="GO:0003677">
    <property type="term" value="F:DNA binding"/>
    <property type="evidence" value="ECO:0007669"/>
    <property type="project" value="UniProtKB-UniRule"/>
</dbReference>
<name>U3AD40_9VIBR</name>
<evidence type="ECO:0000256" key="3">
    <source>
        <dbReference type="SAM" id="Phobius"/>
    </source>
</evidence>
<dbReference type="Proteomes" id="UP000016567">
    <property type="component" value="Unassembled WGS sequence"/>
</dbReference>